<evidence type="ECO:0000256" key="2">
    <source>
        <dbReference type="ARBA" id="ARBA00004504"/>
    </source>
</evidence>
<dbReference type="GO" id="GO:0004930">
    <property type="term" value="F:G protein-coupled receptor activity"/>
    <property type="evidence" value="ECO:0007669"/>
    <property type="project" value="UniProtKB-KW"/>
</dbReference>
<evidence type="ECO:0000256" key="9">
    <source>
        <dbReference type="ARBA" id="ARBA00022692"/>
    </source>
</evidence>
<keyword evidence="12 26" id="KW-0157">Chromophore</keyword>
<evidence type="ECO:0000256" key="12">
    <source>
        <dbReference type="ARBA" id="ARBA00022991"/>
    </source>
</evidence>
<evidence type="ECO:0000256" key="20">
    <source>
        <dbReference type="ARBA" id="ARBA00023273"/>
    </source>
</evidence>
<keyword evidence="21" id="KW-0449">Lipoprotein</keyword>
<protein>
    <recommendedName>
        <fullName evidence="23">Opsin-3</fullName>
    </recommendedName>
    <alternativeName>
        <fullName evidence="25">Encephalopsin</fullName>
    </alternativeName>
    <alternativeName>
        <fullName evidence="24">Panopsin</fullName>
    </alternativeName>
    <alternativeName>
        <fullName evidence="4">Rhodopsin</fullName>
    </alternativeName>
</protein>
<evidence type="ECO:0000256" key="7">
    <source>
        <dbReference type="ARBA" id="ARBA00022543"/>
    </source>
</evidence>
<evidence type="ECO:0000313" key="28">
    <source>
        <dbReference type="Ensembl" id="ENSTRUP00000029288.2"/>
    </source>
</evidence>
<dbReference type="OMA" id="IDDNSKH"/>
<dbReference type="AlphaFoldDB" id="H2TX79"/>
<keyword evidence="19 26" id="KW-0807">Transducer</keyword>
<dbReference type="eggNOG" id="KOG3656">
    <property type="taxonomic scope" value="Eukaryota"/>
</dbReference>
<evidence type="ECO:0000256" key="19">
    <source>
        <dbReference type="ARBA" id="ARBA00023224"/>
    </source>
</evidence>
<gene>
    <name evidence="28" type="primary">opn3</name>
</gene>
<dbReference type="Gene3D" id="1.20.1070.10">
    <property type="entry name" value="Rhodopsin 7-helix transmembrane proteins"/>
    <property type="match status" value="1"/>
</dbReference>
<dbReference type="InterPro" id="IPR017452">
    <property type="entry name" value="GPCR_Rhodpsn_7TM"/>
</dbReference>
<sequence>MNPANGSRSERSAEQLLFSGDTYRVLAFTIGTIGAFGFCNNFVVLALYCRFKRLRTPTNLLLVNISLSDLLVSLFGINFTFAACVQGRWTWTQATCVWDGFSNSLFGIVSIMTLAALAYERYIRVVHAQVVDFPWAWRAIGHIWLYALAWTGAPLLGWNRYTLEIHRLGCSLDWASKDPNDASFILLFLLACFFVPVGIMIYCYGNILYAVQMIRSIQDLQTVQIIKILRYEKKVSVMFFLMISCFLLCWTPYAVVSMMVAFGRRSMVSPTMAIIPSFFAKSSTAYNPLIYVFMSRKFRHCLLQLLCSRLSWLQRSLKERPLAPVQRPIRPIVMSRPCGKGNRPKKKVTFSSSSIVFIITSDDFGQLDVTSKSGDSADVNAIQVRPL</sequence>
<dbReference type="PRINTS" id="PR00238">
    <property type="entry name" value="OPSIN"/>
</dbReference>
<keyword evidence="16" id="KW-1015">Disulfide bond</keyword>
<dbReference type="OrthoDB" id="2105199at2759"/>
<evidence type="ECO:0000256" key="6">
    <source>
        <dbReference type="ARBA" id="ARBA00022490"/>
    </source>
</evidence>
<organism evidence="28 29">
    <name type="scientific">Takifugu rubripes</name>
    <name type="common">Japanese pufferfish</name>
    <name type="synonym">Fugu rubripes</name>
    <dbReference type="NCBI Taxonomy" id="31033"/>
    <lineage>
        <taxon>Eukaryota</taxon>
        <taxon>Metazoa</taxon>
        <taxon>Chordata</taxon>
        <taxon>Craniata</taxon>
        <taxon>Vertebrata</taxon>
        <taxon>Euteleostomi</taxon>
        <taxon>Actinopterygii</taxon>
        <taxon>Neopterygii</taxon>
        <taxon>Teleostei</taxon>
        <taxon>Neoteleostei</taxon>
        <taxon>Acanthomorphata</taxon>
        <taxon>Eupercaria</taxon>
        <taxon>Tetraodontiformes</taxon>
        <taxon>Tetradontoidea</taxon>
        <taxon>Tetraodontidae</taxon>
        <taxon>Takifugu</taxon>
    </lineage>
</organism>
<dbReference type="GO" id="GO:0009637">
    <property type="term" value="P:response to blue light"/>
    <property type="evidence" value="ECO:0007669"/>
    <property type="project" value="UniProtKB-ARBA"/>
</dbReference>
<dbReference type="GO" id="GO:0005886">
    <property type="term" value="C:plasma membrane"/>
    <property type="evidence" value="ECO:0007669"/>
    <property type="project" value="UniProtKB-SubCell"/>
</dbReference>
<comment type="similarity">
    <text evidence="26">Belongs to the G-protein coupled receptor 1 family. Opsin subfamily.</text>
</comment>
<evidence type="ECO:0000259" key="27">
    <source>
        <dbReference type="PROSITE" id="PS50262"/>
    </source>
</evidence>
<dbReference type="PROSITE" id="PS00237">
    <property type="entry name" value="G_PROTEIN_RECEP_F1_1"/>
    <property type="match status" value="1"/>
</dbReference>
<evidence type="ECO:0000256" key="14">
    <source>
        <dbReference type="ARBA" id="ARBA00023136"/>
    </source>
</evidence>
<name>H2TX79_TAKRU</name>
<evidence type="ECO:0000256" key="4">
    <source>
        <dbReference type="ARBA" id="ARBA00013487"/>
    </source>
</evidence>
<evidence type="ECO:0000256" key="5">
    <source>
        <dbReference type="ARBA" id="ARBA00022475"/>
    </source>
</evidence>
<dbReference type="PROSITE" id="PS50262">
    <property type="entry name" value="G_PROTEIN_RECEP_F1_2"/>
    <property type="match status" value="1"/>
</dbReference>
<dbReference type="PROSITE" id="PS00238">
    <property type="entry name" value="OPSIN"/>
    <property type="match status" value="1"/>
</dbReference>
<evidence type="ECO:0000256" key="23">
    <source>
        <dbReference type="ARBA" id="ARBA00072211"/>
    </source>
</evidence>
<keyword evidence="10 26" id="KW-0681">Retinal protein</keyword>
<dbReference type="GO" id="GO:0009881">
    <property type="term" value="F:photoreceptor activity"/>
    <property type="evidence" value="ECO:0007669"/>
    <property type="project" value="UniProtKB-KW"/>
</dbReference>
<keyword evidence="20" id="KW-0966">Cell projection</keyword>
<dbReference type="KEGG" id="tru:101066483"/>
<evidence type="ECO:0000256" key="24">
    <source>
        <dbReference type="ARBA" id="ARBA00079531"/>
    </source>
</evidence>
<reference evidence="28" key="2">
    <citation type="submission" date="2025-08" db="UniProtKB">
        <authorList>
            <consortium name="Ensembl"/>
        </authorList>
    </citation>
    <scope>IDENTIFICATION</scope>
</reference>
<feature type="transmembrane region" description="Helical" evidence="26">
    <location>
        <begin position="25"/>
        <end position="48"/>
    </location>
</feature>
<dbReference type="InterPro" id="IPR050125">
    <property type="entry name" value="GPCR_opsins"/>
</dbReference>
<keyword evidence="11 26" id="KW-1133">Transmembrane helix</keyword>
<evidence type="ECO:0000256" key="3">
    <source>
        <dbReference type="ARBA" id="ARBA00004651"/>
    </source>
</evidence>
<evidence type="ECO:0000256" key="10">
    <source>
        <dbReference type="ARBA" id="ARBA00022925"/>
    </source>
</evidence>
<dbReference type="Pfam" id="PF00001">
    <property type="entry name" value="7tm_1"/>
    <property type="match status" value="1"/>
</dbReference>
<dbReference type="GO" id="GO:0001750">
    <property type="term" value="C:photoreceptor outer segment"/>
    <property type="evidence" value="ECO:0007669"/>
    <property type="project" value="UniProtKB-SubCell"/>
</dbReference>
<dbReference type="FunFam" id="1.20.1070.10:FF:000225">
    <property type="entry name" value="Opsin 3"/>
    <property type="match status" value="1"/>
</dbReference>
<keyword evidence="7 26" id="KW-0600">Photoreceptor protein</keyword>
<keyword evidence="15" id="KW-0564">Palmitate</keyword>
<proteinExistence type="inferred from homology"/>
<dbReference type="GeneTree" id="ENSGT01150000286935"/>
<feature type="transmembrane region" description="Helical" evidence="26">
    <location>
        <begin position="139"/>
        <end position="158"/>
    </location>
</feature>
<feature type="transmembrane region" description="Helical" evidence="26">
    <location>
        <begin position="101"/>
        <end position="119"/>
    </location>
</feature>
<dbReference type="PRINTS" id="PR00237">
    <property type="entry name" value="GPCRRHODOPSN"/>
</dbReference>
<dbReference type="InParanoid" id="H2TX79"/>
<dbReference type="GO" id="GO:0016918">
    <property type="term" value="F:retinal binding"/>
    <property type="evidence" value="ECO:0007669"/>
    <property type="project" value="Ensembl"/>
</dbReference>
<evidence type="ECO:0000256" key="26">
    <source>
        <dbReference type="RuleBase" id="RU004951"/>
    </source>
</evidence>
<keyword evidence="14 26" id="KW-0472">Membrane</keyword>
<dbReference type="SUPFAM" id="SSF81321">
    <property type="entry name" value="Family A G protein-coupled receptor-like"/>
    <property type="match status" value="1"/>
</dbReference>
<keyword evidence="29" id="KW-1185">Reference proteome</keyword>
<dbReference type="SMR" id="H2TX79"/>
<feature type="transmembrane region" description="Helical" evidence="26">
    <location>
        <begin position="60"/>
        <end position="81"/>
    </location>
</feature>
<comment type="subcellular location">
    <subcellularLocation>
        <location evidence="3">Cell membrane</location>
        <topology evidence="3">Multi-pass membrane protein</topology>
    </subcellularLocation>
    <subcellularLocation>
        <location evidence="2">Cell projection</location>
        <location evidence="2">Cilium</location>
        <location evidence="2">Photoreceptor outer segment</location>
    </subcellularLocation>
    <subcellularLocation>
        <location evidence="1">Cytoplasm</location>
    </subcellularLocation>
    <subcellularLocation>
        <location evidence="26">Membrane</location>
        <topology evidence="26">Multi-pass membrane protein</topology>
    </subcellularLocation>
</comment>
<evidence type="ECO:0000313" key="29">
    <source>
        <dbReference type="Proteomes" id="UP000005226"/>
    </source>
</evidence>
<evidence type="ECO:0000256" key="25">
    <source>
        <dbReference type="ARBA" id="ARBA00083377"/>
    </source>
</evidence>
<dbReference type="GO" id="GO:0005737">
    <property type="term" value="C:cytoplasm"/>
    <property type="evidence" value="ECO:0007669"/>
    <property type="project" value="UniProtKB-SubCell"/>
</dbReference>
<keyword evidence="17 26" id="KW-0675">Receptor</keyword>
<evidence type="ECO:0000256" key="13">
    <source>
        <dbReference type="ARBA" id="ARBA00023040"/>
    </source>
</evidence>
<dbReference type="PANTHER" id="PTHR24240">
    <property type="entry name" value="OPSIN"/>
    <property type="match status" value="1"/>
</dbReference>
<dbReference type="RefSeq" id="XP_003963715.1">
    <property type="nucleotide sequence ID" value="XM_003963666.2"/>
</dbReference>
<dbReference type="GO" id="GO:0009893">
    <property type="term" value="P:positive regulation of metabolic process"/>
    <property type="evidence" value="ECO:0007669"/>
    <property type="project" value="UniProtKB-ARBA"/>
</dbReference>
<dbReference type="CTD" id="23596"/>
<dbReference type="FunCoup" id="H2TX79">
    <property type="interactions" value="14"/>
</dbReference>
<dbReference type="InterPro" id="IPR001760">
    <property type="entry name" value="Opsin"/>
</dbReference>
<dbReference type="InterPro" id="IPR027430">
    <property type="entry name" value="Retinal_BS"/>
</dbReference>
<evidence type="ECO:0000256" key="16">
    <source>
        <dbReference type="ARBA" id="ARBA00023157"/>
    </source>
</evidence>
<evidence type="ECO:0000256" key="8">
    <source>
        <dbReference type="ARBA" id="ARBA00022606"/>
    </source>
</evidence>
<feature type="transmembrane region" description="Helical" evidence="26">
    <location>
        <begin position="182"/>
        <end position="205"/>
    </location>
</feature>
<feature type="transmembrane region" description="Helical" evidence="26">
    <location>
        <begin position="237"/>
        <end position="262"/>
    </location>
</feature>
<dbReference type="Ensembl" id="ENSTRUT00000029405.3">
    <property type="protein sequence ID" value="ENSTRUP00000029288.2"/>
    <property type="gene ID" value="ENSTRUG00000011588.3"/>
</dbReference>
<reference evidence="28 29" key="1">
    <citation type="journal article" date="2011" name="Genome Biol. Evol.">
        <title>Integration of the genetic map and genome assembly of fugu facilitates insights into distinct features of genome evolution in teleosts and mammals.</title>
        <authorList>
            <person name="Kai W."/>
            <person name="Kikuchi K."/>
            <person name="Tohari S."/>
            <person name="Chew A.K."/>
            <person name="Tay A."/>
            <person name="Fujiwara A."/>
            <person name="Hosoya S."/>
            <person name="Suetake H."/>
            <person name="Naruse K."/>
            <person name="Brenner S."/>
            <person name="Suzuki Y."/>
            <person name="Venkatesh B."/>
        </authorList>
    </citation>
    <scope>NUCLEOTIDE SEQUENCE [LARGE SCALE GENOMIC DNA]</scope>
</reference>
<reference evidence="28" key="3">
    <citation type="submission" date="2025-09" db="UniProtKB">
        <authorList>
            <consortium name="Ensembl"/>
        </authorList>
    </citation>
    <scope>IDENTIFICATION</scope>
</reference>
<evidence type="ECO:0000256" key="11">
    <source>
        <dbReference type="ARBA" id="ARBA00022989"/>
    </source>
</evidence>
<keyword evidence="5" id="KW-1003">Cell membrane</keyword>
<dbReference type="GO" id="GO:0007602">
    <property type="term" value="P:phototransduction"/>
    <property type="evidence" value="ECO:0007669"/>
    <property type="project" value="UniProtKB-KW"/>
</dbReference>
<dbReference type="STRING" id="31033.ENSTRUP00000029288"/>
<evidence type="ECO:0000256" key="15">
    <source>
        <dbReference type="ARBA" id="ARBA00023139"/>
    </source>
</evidence>
<evidence type="ECO:0000256" key="1">
    <source>
        <dbReference type="ARBA" id="ARBA00004496"/>
    </source>
</evidence>
<dbReference type="GeneID" id="101066483"/>
<keyword evidence="13 26" id="KW-0297">G-protein coupled receptor</keyword>
<dbReference type="CDD" id="cd15078">
    <property type="entry name" value="7tmA_Encephalopsin"/>
    <property type="match status" value="1"/>
</dbReference>
<evidence type="ECO:0000256" key="17">
    <source>
        <dbReference type="ARBA" id="ARBA00023170"/>
    </source>
</evidence>
<feature type="domain" description="G-protein coupled receptors family 1 profile" evidence="27">
    <location>
        <begin position="40"/>
        <end position="291"/>
    </location>
</feature>
<evidence type="ECO:0000256" key="18">
    <source>
        <dbReference type="ARBA" id="ARBA00023180"/>
    </source>
</evidence>
<keyword evidence="8 26" id="KW-0716">Sensory transduction</keyword>
<dbReference type="InterPro" id="IPR000276">
    <property type="entry name" value="GPCR_Rhodpsn"/>
</dbReference>
<evidence type="ECO:0000256" key="21">
    <source>
        <dbReference type="ARBA" id="ARBA00023288"/>
    </source>
</evidence>
<keyword evidence="6" id="KW-0963">Cytoplasm</keyword>
<feature type="transmembrane region" description="Helical" evidence="26">
    <location>
        <begin position="274"/>
        <end position="294"/>
    </location>
</feature>
<keyword evidence="9 26" id="KW-0812">Transmembrane</keyword>
<evidence type="ECO:0000256" key="22">
    <source>
        <dbReference type="ARBA" id="ARBA00062265"/>
    </source>
</evidence>
<comment type="subunit">
    <text evidence="22">Interacts with MC1R; the interaction results in a decrease in MC1R-mediated cAMP signaling and ultimately a decrease in melanin production in melanocytes.</text>
</comment>
<dbReference type="Proteomes" id="UP000005226">
    <property type="component" value="Chromosome 4"/>
</dbReference>
<dbReference type="GO" id="GO:0007601">
    <property type="term" value="P:visual perception"/>
    <property type="evidence" value="ECO:0007669"/>
    <property type="project" value="InterPro"/>
</dbReference>
<keyword evidence="18" id="KW-0325">Glycoprotein</keyword>
<accession>H2TX79</accession>